<organism evidence="2 3">
    <name type="scientific">Coleophoma cylindrospora</name>
    <dbReference type="NCBI Taxonomy" id="1849047"/>
    <lineage>
        <taxon>Eukaryota</taxon>
        <taxon>Fungi</taxon>
        <taxon>Dikarya</taxon>
        <taxon>Ascomycota</taxon>
        <taxon>Pezizomycotina</taxon>
        <taxon>Leotiomycetes</taxon>
        <taxon>Helotiales</taxon>
        <taxon>Dermateaceae</taxon>
        <taxon>Coleophoma</taxon>
    </lineage>
</organism>
<comment type="caution">
    <text evidence="2">The sequence shown here is derived from an EMBL/GenBank/DDBJ whole genome shotgun (WGS) entry which is preliminary data.</text>
</comment>
<sequence length="226" mass="25110">MSILDIGCGPGTIIAGLSKIVVDGKITGLDVTDPIIERARSTFPMSEFPNLTFTVGNAMDLSEIKDNSFDVVHAHQVLVHLTDSVKALKEFYRICKPGGIVACREGNGRSVLSLKPDLSAIRQYWDNTIAPMDRNGAHIDARGHLEEWVRTAGFQKENIVLHMGELRFPSHAEGMKGEGAEQAIKSGIATRDQMNVWREAWEEFDRTEGHELVIENGEILCWKEPL</sequence>
<dbReference type="GO" id="GO:0008757">
    <property type="term" value="F:S-adenosylmethionine-dependent methyltransferase activity"/>
    <property type="evidence" value="ECO:0007669"/>
    <property type="project" value="InterPro"/>
</dbReference>
<dbReference type="Proteomes" id="UP000256645">
    <property type="component" value="Unassembled WGS sequence"/>
</dbReference>
<dbReference type="GO" id="GO:0032259">
    <property type="term" value="P:methylation"/>
    <property type="evidence" value="ECO:0007669"/>
    <property type="project" value="UniProtKB-KW"/>
</dbReference>
<reference evidence="2 3" key="1">
    <citation type="journal article" date="2018" name="IMA Fungus">
        <title>IMA Genome-F 9: Draft genome sequence of Annulohypoxylon stygium, Aspergillus mulundensis, Berkeleyomyces basicola (syn. Thielaviopsis basicola), Ceratocystis smalleyi, two Cercospora beticola strains, Coleophoma cylindrospora, Fusarium fracticaudum, Phialophora cf. hyalina, and Morchella septimelata.</title>
        <authorList>
            <person name="Wingfield B.D."/>
            <person name="Bills G.F."/>
            <person name="Dong Y."/>
            <person name="Huang W."/>
            <person name="Nel W.J."/>
            <person name="Swalarsk-Parry B.S."/>
            <person name="Vaghefi N."/>
            <person name="Wilken P.M."/>
            <person name="An Z."/>
            <person name="de Beer Z.W."/>
            <person name="De Vos L."/>
            <person name="Chen L."/>
            <person name="Duong T.A."/>
            <person name="Gao Y."/>
            <person name="Hammerbacher A."/>
            <person name="Kikkert J.R."/>
            <person name="Li Y."/>
            <person name="Li H."/>
            <person name="Li K."/>
            <person name="Li Q."/>
            <person name="Liu X."/>
            <person name="Ma X."/>
            <person name="Naidoo K."/>
            <person name="Pethybridge S.J."/>
            <person name="Sun J."/>
            <person name="Steenkamp E.T."/>
            <person name="van der Nest M.A."/>
            <person name="van Wyk S."/>
            <person name="Wingfield M.J."/>
            <person name="Xiong C."/>
            <person name="Yue Q."/>
            <person name="Zhang X."/>
        </authorList>
    </citation>
    <scope>NUCLEOTIDE SEQUENCE [LARGE SCALE GENOMIC DNA]</scope>
    <source>
        <strain evidence="2 3">BP6252</strain>
    </source>
</reference>
<dbReference type="SUPFAM" id="SSF53335">
    <property type="entry name" value="S-adenosyl-L-methionine-dependent methyltransferases"/>
    <property type="match status" value="1"/>
</dbReference>
<dbReference type="Pfam" id="PF08241">
    <property type="entry name" value="Methyltransf_11"/>
    <property type="match status" value="1"/>
</dbReference>
<dbReference type="PANTHER" id="PTHR43861">
    <property type="entry name" value="TRANS-ACONITATE 2-METHYLTRANSFERASE-RELATED"/>
    <property type="match status" value="1"/>
</dbReference>
<dbReference type="CDD" id="cd02440">
    <property type="entry name" value="AdoMet_MTases"/>
    <property type="match status" value="1"/>
</dbReference>
<evidence type="ECO:0000259" key="1">
    <source>
        <dbReference type="Pfam" id="PF08241"/>
    </source>
</evidence>
<evidence type="ECO:0000313" key="3">
    <source>
        <dbReference type="Proteomes" id="UP000256645"/>
    </source>
</evidence>
<dbReference type="STRING" id="1849047.A0A3D8QN64"/>
<evidence type="ECO:0000313" key="2">
    <source>
        <dbReference type="EMBL" id="RDW63263.1"/>
    </source>
</evidence>
<dbReference type="EMBL" id="PDLM01000013">
    <property type="protein sequence ID" value="RDW63263.1"/>
    <property type="molecule type" value="Genomic_DNA"/>
</dbReference>
<dbReference type="OrthoDB" id="10017101at2759"/>
<keyword evidence="2" id="KW-0808">Transferase</keyword>
<accession>A0A3D8QN64</accession>
<keyword evidence="3" id="KW-1185">Reference proteome</keyword>
<dbReference type="Gene3D" id="3.40.50.150">
    <property type="entry name" value="Vaccinia Virus protein VP39"/>
    <property type="match status" value="1"/>
</dbReference>
<dbReference type="PANTHER" id="PTHR43861:SF1">
    <property type="entry name" value="TRANS-ACONITATE 2-METHYLTRANSFERASE"/>
    <property type="match status" value="1"/>
</dbReference>
<name>A0A3D8QN64_9HELO</name>
<keyword evidence="2" id="KW-0489">Methyltransferase</keyword>
<dbReference type="InterPro" id="IPR029063">
    <property type="entry name" value="SAM-dependent_MTases_sf"/>
</dbReference>
<dbReference type="InterPro" id="IPR013216">
    <property type="entry name" value="Methyltransf_11"/>
</dbReference>
<feature type="domain" description="Methyltransferase type 11" evidence="1">
    <location>
        <begin position="4"/>
        <end position="103"/>
    </location>
</feature>
<protein>
    <submittedName>
        <fullName evidence="2">UbiE family methyltransferase</fullName>
    </submittedName>
</protein>
<dbReference type="AlphaFoldDB" id="A0A3D8QN64"/>
<proteinExistence type="predicted"/>
<gene>
    <name evidence="2" type="ORF">BP6252_10808</name>
</gene>